<evidence type="ECO:0000313" key="10">
    <source>
        <dbReference type="EMBL" id="AHF46363.1"/>
    </source>
</evidence>
<keyword evidence="6 9" id="KW-0732">Signal</keyword>
<dbReference type="GO" id="GO:0005179">
    <property type="term" value="F:hormone activity"/>
    <property type="evidence" value="ECO:0007669"/>
    <property type="project" value="UniProtKB-KW"/>
</dbReference>
<dbReference type="GO" id="GO:0006879">
    <property type="term" value="P:intracellular iron ion homeostasis"/>
    <property type="evidence" value="ECO:0007669"/>
    <property type="project" value="InterPro"/>
</dbReference>
<reference evidence="10" key="1">
    <citation type="submission" date="2013-05" db="EMBL/GenBank/DDBJ databases">
        <title>Molecular cloning and characterization of hepcidins from convict cichlid (Amatitlania nigrofasciata).</title>
        <authorList>
            <person name="Liao L.-S."/>
            <person name="Wang R.-G."/>
            <person name="Hu S.-Y."/>
        </authorList>
    </citation>
    <scope>NUCLEOTIDE SEQUENCE</scope>
    <source>
        <tissue evidence="10">Liver</tissue>
    </source>
</reference>
<evidence type="ECO:0000256" key="6">
    <source>
        <dbReference type="ARBA" id="ARBA00022729"/>
    </source>
</evidence>
<evidence type="ECO:0000256" key="9">
    <source>
        <dbReference type="SAM" id="SignalP"/>
    </source>
</evidence>
<dbReference type="GO" id="GO:0005576">
    <property type="term" value="C:extracellular region"/>
    <property type="evidence" value="ECO:0007669"/>
    <property type="project" value="UniProtKB-SubCell"/>
</dbReference>
<keyword evidence="7" id="KW-0044">Antibiotic</keyword>
<dbReference type="Pfam" id="PF06446">
    <property type="entry name" value="Hepcidin"/>
    <property type="match status" value="1"/>
</dbReference>
<name>W0FTY5_AMANI</name>
<dbReference type="EMBL" id="KF134002">
    <property type="protein sequence ID" value="AHF46363.1"/>
    <property type="molecule type" value="Genomic_DNA"/>
</dbReference>
<proteinExistence type="inferred from homology"/>
<dbReference type="PROSITE" id="PS00197">
    <property type="entry name" value="2FE2S_FER_1"/>
    <property type="match status" value="1"/>
</dbReference>
<feature type="chain" id="PRO_5004789490" evidence="9">
    <location>
        <begin position="25"/>
        <end position="86"/>
    </location>
</feature>
<dbReference type="PANTHER" id="PTHR16877">
    <property type="entry name" value="HEPCIDIN"/>
    <property type="match status" value="1"/>
</dbReference>
<sequence>MKTFSVAVAVAVLLTFICLHESSAVPLTEEQELEEPMSIEYPAAAHEEASVDTWKMLYNSRQKRGIKCRFCCGCCTAGVCGLCCRF</sequence>
<organism evidence="10">
    <name type="scientific">Amatitlania nigrofasciata</name>
    <name type="common">Convict cichlid</name>
    <dbReference type="NCBI Taxonomy" id="74111"/>
    <lineage>
        <taxon>Eukaryota</taxon>
        <taxon>Metazoa</taxon>
        <taxon>Chordata</taxon>
        <taxon>Craniata</taxon>
        <taxon>Vertebrata</taxon>
        <taxon>Euteleostomi</taxon>
        <taxon>Actinopterygii</taxon>
        <taxon>Neopterygii</taxon>
        <taxon>Teleostei</taxon>
        <taxon>Neoteleostei</taxon>
        <taxon>Acanthomorphata</taxon>
        <taxon>Ovalentaria</taxon>
        <taxon>Cichlomorphae</taxon>
        <taxon>Cichliformes</taxon>
        <taxon>Cichlidae</taxon>
        <taxon>New World cichlids</taxon>
        <taxon>Cichlasomatinae</taxon>
        <taxon>Heroini</taxon>
        <taxon>Amatitlania</taxon>
    </lineage>
</organism>
<comment type="subcellular location">
    <subcellularLocation>
        <location evidence="1">Secreted</location>
    </subcellularLocation>
</comment>
<dbReference type="AlphaFoldDB" id="W0FTY5"/>
<dbReference type="InterPro" id="IPR006058">
    <property type="entry name" value="2Fe2S_fd_BS"/>
</dbReference>
<dbReference type="GO" id="GO:0042742">
    <property type="term" value="P:defense response to bacterium"/>
    <property type="evidence" value="ECO:0007669"/>
    <property type="project" value="UniProtKB-KW"/>
</dbReference>
<evidence type="ECO:0000256" key="3">
    <source>
        <dbReference type="ARBA" id="ARBA00022525"/>
    </source>
</evidence>
<evidence type="ECO:0000256" key="5">
    <source>
        <dbReference type="ARBA" id="ARBA00022702"/>
    </source>
</evidence>
<evidence type="ECO:0000256" key="1">
    <source>
        <dbReference type="ARBA" id="ARBA00004613"/>
    </source>
</evidence>
<evidence type="ECO:0000256" key="8">
    <source>
        <dbReference type="ARBA" id="ARBA00023157"/>
    </source>
</evidence>
<evidence type="ECO:0000256" key="7">
    <source>
        <dbReference type="ARBA" id="ARBA00023022"/>
    </source>
</evidence>
<dbReference type="PANTHER" id="PTHR16877:SF0">
    <property type="entry name" value="HEPCIDIN"/>
    <property type="match status" value="1"/>
</dbReference>
<dbReference type="GO" id="GO:0051537">
    <property type="term" value="F:2 iron, 2 sulfur cluster binding"/>
    <property type="evidence" value="ECO:0007669"/>
    <property type="project" value="InterPro"/>
</dbReference>
<protein>
    <submittedName>
        <fullName evidence="10">Hepcidin</fullName>
    </submittedName>
</protein>
<evidence type="ECO:0000256" key="2">
    <source>
        <dbReference type="ARBA" id="ARBA00008022"/>
    </source>
</evidence>
<dbReference type="InterPro" id="IPR010500">
    <property type="entry name" value="Hepcidin"/>
</dbReference>
<comment type="similarity">
    <text evidence="2">Belongs to the hepcidin family.</text>
</comment>
<keyword evidence="8" id="KW-1015">Disulfide bond</keyword>
<accession>W0FTY5</accession>
<keyword evidence="3" id="KW-0964">Secreted</keyword>
<evidence type="ECO:0000256" key="4">
    <source>
        <dbReference type="ARBA" id="ARBA00022529"/>
    </source>
</evidence>
<keyword evidence="4" id="KW-0929">Antimicrobial</keyword>
<feature type="signal peptide" evidence="9">
    <location>
        <begin position="1"/>
        <end position="24"/>
    </location>
</feature>
<keyword evidence="5" id="KW-0372">Hormone</keyword>